<feature type="signal peptide" evidence="1">
    <location>
        <begin position="1"/>
        <end position="27"/>
    </location>
</feature>
<dbReference type="InterPro" id="IPR015943">
    <property type="entry name" value="WD40/YVTN_repeat-like_dom_sf"/>
</dbReference>
<dbReference type="InterPro" id="IPR011047">
    <property type="entry name" value="Quinoprotein_ADH-like_sf"/>
</dbReference>
<keyword evidence="3" id="KW-1185">Reference proteome</keyword>
<evidence type="ECO:0000313" key="3">
    <source>
        <dbReference type="Proteomes" id="UP000276443"/>
    </source>
</evidence>
<evidence type="ECO:0008006" key="4">
    <source>
        <dbReference type="Google" id="ProtNLM"/>
    </source>
</evidence>
<dbReference type="Gene3D" id="2.130.10.10">
    <property type="entry name" value="YVTN repeat-like/Quinoprotein amine dehydrogenase"/>
    <property type="match status" value="3"/>
</dbReference>
<feature type="chain" id="PRO_5018248573" description="Streptogramin lyase" evidence="1">
    <location>
        <begin position="28"/>
        <end position="656"/>
    </location>
</feature>
<dbReference type="SUPFAM" id="SSF50998">
    <property type="entry name" value="Quinoprotein alcohol dehydrogenase-like"/>
    <property type="match status" value="1"/>
</dbReference>
<dbReference type="SUPFAM" id="SSF50969">
    <property type="entry name" value="YVTN repeat-like/Quinoprotein amine dehydrogenase"/>
    <property type="match status" value="1"/>
</dbReference>
<reference evidence="2 3" key="1">
    <citation type="submission" date="2018-11" db="EMBL/GenBank/DDBJ databases">
        <title>Genomic Encyclopedia of Type Strains, Phase IV (KMG-IV): sequencing the most valuable type-strain genomes for metagenomic binning, comparative biology and taxonomic classification.</title>
        <authorList>
            <person name="Goeker M."/>
        </authorList>
    </citation>
    <scope>NUCLEOTIDE SEQUENCE [LARGE SCALE GENOMIC DNA]</scope>
    <source>
        <strain evidence="2 3">DSM 18090</strain>
    </source>
</reference>
<name>A0A3N5BA61_9BACI</name>
<accession>A0A3N5BA61</accession>
<proteinExistence type="predicted"/>
<dbReference type="OrthoDB" id="843723at2"/>
<dbReference type="RefSeq" id="WP_124221169.1">
    <property type="nucleotide sequence ID" value="NZ_RKRF01000008.1"/>
</dbReference>
<dbReference type="AlphaFoldDB" id="A0A3N5BA61"/>
<evidence type="ECO:0000256" key="1">
    <source>
        <dbReference type="SAM" id="SignalP"/>
    </source>
</evidence>
<protein>
    <recommendedName>
        <fullName evidence="4">Streptogramin lyase</fullName>
    </recommendedName>
</protein>
<gene>
    <name evidence="2" type="ORF">EDC24_1490</name>
</gene>
<sequence>MSKKLLVILSMILGLTVITFSTLNSNADEDREKELGTAINAVSIPGAAYGQGPDGENYVYAVAGGSPGKFNVVNADTGDLVDSFDLEGASSSWGVTVDPDGNAYVGTYSNAGLYRYVPGSGELEHLGNIPGESFIWRIASDSDGNIYSGTYPNAKVVKYDPDTDEFHDYGSMVEGQQYARSIDIYKDKAYVGVGTNGPNLVELDLKTGEKTIIDLPEKFDDQTNVYDMDVVRNKLFARVTGVATTLVYDLKTMEIVDEIEGVDGLDISPAGPKNNVYMVRGGKLHEYNLNSLELTDTGVDFPRARGFGWFEFDTKEFPGKTLVTTEWNGNINKYNPITGNVEVTPGQIAGEPVDIQSLAQGPDGNIYVGGYFSGGLAQYDVEEDKLTEFKGMGQIEGMTTHQDNLYMGVYTGAEIFSYDPSQPYEYGTNPQKVFDLKDQEQDRPFALTSVGDLLAVGTIPDYGKLGGVLALYDPSTDEYTSERHVVQNQSIASLASKDDDIVYGGTTVWGGLGIEPTEENAKLFAYDVNTKEKLYEMTPIEGEKAITSLTFDDEGYLWGLTSGKVFKFDVESQQVVESVELYPMNWDSVSHSWRGGFISFNDDGQIYGQTHGEVFKLNPETLEHETLAEDALLFAQDNYGDVYFARDYKLFKYITE</sequence>
<keyword evidence="1" id="KW-0732">Signal</keyword>
<dbReference type="InterPro" id="IPR011044">
    <property type="entry name" value="Quino_amine_DH_bsu"/>
</dbReference>
<organism evidence="2 3">
    <name type="scientific">Aquisalibacillus elongatus</name>
    <dbReference type="NCBI Taxonomy" id="485577"/>
    <lineage>
        <taxon>Bacteria</taxon>
        <taxon>Bacillati</taxon>
        <taxon>Bacillota</taxon>
        <taxon>Bacilli</taxon>
        <taxon>Bacillales</taxon>
        <taxon>Bacillaceae</taxon>
        <taxon>Aquisalibacillus</taxon>
    </lineage>
</organism>
<dbReference type="EMBL" id="RKRF01000008">
    <property type="protein sequence ID" value="RPF54293.1"/>
    <property type="molecule type" value="Genomic_DNA"/>
</dbReference>
<comment type="caution">
    <text evidence="2">The sequence shown here is derived from an EMBL/GenBank/DDBJ whole genome shotgun (WGS) entry which is preliminary data.</text>
</comment>
<dbReference type="Proteomes" id="UP000276443">
    <property type="component" value="Unassembled WGS sequence"/>
</dbReference>
<evidence type="ECO:0000313" key="2">
    <source>
        <dbReference type="EMBL" id="RPF54293.1"/>
    </source>
</evidence>